<feature type="domain" description="Cytidyltransferase-like" evidence="4">
    <location>
        <begin position="13"/>
        <end position="109"/>
    </location>
</feature>
<dbReference type="PANTHER" id="PTHR43793:SF1">
    <property type="entry name" value="FAD SYNTHASE"/>
    <property type="match status" value="1"/>
</dbReference>
<evidence type="ECO:0000256" key="2">
    <source>
        <dbReference type="ARBA" id="ARBA00022695"/>
    </source>
</evidence>
<dbReference type="AlphaFoldDB" id="A0A1F5PLL1"/>
<evidence type="ECO:0000256" key="3">
    <source>
        <dbReference type="SAM" id="MobiDB-lite"/>
    </source>
</evidence>
<comment type="caution">
    <text evidence="5">The sequence shown here is derived from an EMBL/GenBank/DDBJ whole genome shotgun (WGS) entry which is preliminary data.</text>
</comment>
<proteinExistence type="predicted"/>
<evidence type="ECO:0000256" key="1">
    <source>
        <dbReference type="ARBA" id="ARBA00022679"/>
    </source>
</evidence>
<dbReference type="Proteomes" id="UP000177682">
    <property type="component" value="Unassembled WGS sequence"/>
</dbReference>
<dbReference type="InterPro" id="IPR050385">
    <property type="entry name" value="Archaeal_FAD_synthase"/>
</dbReference>
<dbReference type="Pfam" id="PF01467">
    <property type="entry name" value="CTP_transf_like"/>
    <property type="match status" value="1"/>
</dbReference>
<evidence type="ECO:0000313" key="6">
    <source>
        <dbReference type="Proteomes" id="UP000177682"/>
    </source>
</evidence>
<dbReference type="EMBL" id="MFEY01000005">
    <property type="protein sequence ID" value="OGE90542.1"/>
    <property type="molecule type" value="Genomic_DNA"/>
</dbReference>
<reference evidence="5 6" key="1">
    <citation type="journal article" date="2016" name="Nat. Commun.">
        <title>Thousands of microbial genomes shed light on interconnected biogeochemical processes in an aquifer system.</title>
        <authorList>
            <person name="Anantharaman K."/>
            <person name="Brown C.T."/>
            <person name="Hug L.A."/>
            <person name="Sharon I."/>
            <person name="Castelle C.J."/>
            <person name="Probst A.J."/>
            <person name="Thomas B.C."/>
            <person name="Singh A."/>
            <person name="Wilkins M.J."/>
            <person name="Karaoz U."/>
            <person name="Brodie E.L."/>
            <person name="Williams K.H."/>
            <person name="Hubbard S.S."/>
            <person name="Banfield J.F."/>
        </authorList>
    </citation>
    <scope>NUCLEOTIDE SEQUENCE [LARGE SCALE GENOMIC DNA]</scope>
</reference>
<organism evidence="5 6">
    <name type="scientific">Candidatus Doudnabacteria bacterium RIFCSPHIGHO2_12_FULL_48_16</name>
    <dbReference type="NCBI Taxonomy" id="1817838"/>
    <lineage>
        <taxon>Bacteria</taxon>
        <taxon>Candidatus Doudnaibacteriota</taxon>
    </lineage>
</organism>
<dbReference type="SUPFAM" id="SSF52374">
    <property type="entry name" value="Nucleotidylyl transferase"/>
    <property type="match status" value="1"/>
</dbReference>
<feature type="region of interest" description="Disordered" evidence="3">
    <location>
        <begin position="99"/>
        <end position="118"/>
    </location>
</feature>
<name>A0A1F5PLL1_9BACT</name>
<sequence length="168" mass="19064">MNQSKKPVVVAVSGGFDPIHPGHVRYFKEAKALGDKLVVILNNDNWLRAKKKYSFMSEKERKEVIEAIRWVDEVVITKHPKDPTDMGVSEALRRVRPDIFANGGDRNEKDAKNPDSSLYKDSATCKELRIKMIYNVGEGGKIQSSSWLIEKAAREAPRKIDVTIKKKK</sequence>
<protein>
    <recommendedName>
        <fullName evidence="4">Cytidyltransferase-like domain-containing protein</fullName>
    </recommendedName>
</protein>
<dbReference type="Gene3D" id="3.40.50.620">
    <property type="entry name" value="HUPs"/>
    <property type="match status" value="1"/>
</dbReference>
<dbReference type="InterPro" id="IPR004821">
    <property type="entry name" value="Cyt_trans-like"/>
</dbReference>
<accession>A0A1F5PLL1</accession>
<evidence type="ECO:0000259" key="4">
    <source>
        <dbReference type="Pfam" id="PF01467"/>
    </source>
</evidence>
<dbReference type="InterPro" id="IPR014729">
    <property type="entry name" value="Rossmann-like_a/b/a_fold"/>
</dbReference>
<dbReference type="NCBIfam" id="TIGR00125">
    <property type="entry name" value="cyt_tran_rel"/>
    <property type="match status" value="1"/>
</dbReference>
<evidence type="ECO:0000313" key="5">
    <source>
        <dbReference type="EMBL" id="OGE90542.1"/>
    </source>
</evidence>
<gene>
    <name evidence="5" type="ORF">A3E29_01970</name>
</gene>
<dbReference type="PANTHER" id="PTHR43793">
    <property type="entry name" value="FAD SYNTHASE"/>
    <property type="match status" value="1"/>
</dbReference>
<keyword evidence="1" id="KW-0808">Transferase</keyword>
<dbReference type="GO" id="GO:0016779">
    <property type="term" value="F:nucleotidyltransferase activity"/>
    <property type="evidence" value="ECO:0007669"/>
    <property type="project" value="UniProtKB-KW"/>
</dbReference>
<keyword evidence="2" id="KW-0548">Nucleotidyltransferase</keyword>